<dbReference type="EMBL" id="BPFB01000034">
    <property type="protein sequence ID" value="GIU49006.1"/>
    <property type="molecule type" value="Genomic_DNA"/>
</dbReference>
<dbReference type="InterPro" id="IPR000873">
    <property type="entry name" value="AMP-dep_synth/lig_dom"/>
</dbReference>
<keyword evidence="2" id="KW-0474">Menaquinone biosynthesis</keyword>
<keyword evidence="9" id="KW-1185">Reference proteome</keyword>
<evidence type="ECO:0000256" key="5">
    <source>
        <dbReference type="ARBA" id="ARBA00022840"/>
    </source>
</evidence>
<evidence type="ECO:0000259" key="6">
    <source>
        <dbReference type="Pfam" id="PF00501"/>
    </source>
</evidence>
<evidence type="ECO:0000256" key="1">
    <source>
        <dbReference type="ARBA" id="ARBA00006432"/>
    </source>
</evidence>
<dbReference type="GO" id="GO:0016874">
    <property type="term" value="F:ligase activity"/>
    <property type="evidence" value="ECO:0007669"/>
    <property type="project" value="UniProtKB-KW"/>
</dbReference>
<dbReference type="PROSITE" id="PS00455">
    <property type="entry name" value="AMP_BINDING"/>
    <property type="match status" value="1"/>
</dbReference>
<dbReference type="PANTHER" id="PTHR43201:SF5">
    <property type="entry name" value="MEDIUM-CHAIN ACYL-COA LIGASE ACSF2, MITOCHONDRIAL"/>
    <property type="match status" value="1"/>
</dbReference>
<evidence type="ECO:0000256" key="3">
    <source>
        <dbReference type="ARBA" id="ARBA00022598"/>
    </source>
</evidence>
<keyword evidence="4" id="KW-0547">Nucleotide-binding</keyword>
<dbReference type="PANTHER" id="PTHR43201">
    <property type="entry name" value="ACYL-COA SYNTHETASE"/>
    <property type="match status" value="1"/>
</dbReference>
<evidence type="ECO:0000313" key="8">
    <source>
        <dbReference type="EMBL" id="GIU49006.1"/>
    </source>
</evidence>
<sequence length="469" mass="51065">MPQVHSPLHLAAKHYPQQAALYYWAQNQYHSINYQALSQAVCACAQQLTQQGVRLGDRLGCIDNNSLELVILYWACVDTGVIFCPLSPRFPAQQIASLSMQYGLRHSWAQAAYQHLLPSAGLVVNFSARAATAPQPIDHLRPCNVILTSGSSGQPKAAVHCLANHIASAQGAREVIPIAQGDNWLLSLPLFHIGGLAIVNRCALAGAAITLPTAELSLAEQLQQQPLTHLSLVATQLVRLLQQDKQALRHVKALLLGGGAIAPSLLQQLAPLAINAYTSYGMTEMASQITTGLATSKGSSGKLLNGRELTIIDHKILVKGDTLFLGYLTHDGGNNLWRPLDDQGWFDTQDLGHWDKDGDLVISGRADNMFVCGGENVQPEEIEAALKRHPDIIDAIVFPLPDSEFGFLPAAIIKGSISDVAPLDDFVRQYIASFKRPRRYYPWPDIASTSLKVPRKQLIEAALARQARL</sequence>
<keyword evidence="5" id="KW-0067">ATP-binding</keyword>
<comment type="caution">
    <text evidence="8">The sequence shown here is derived from an EMBL/GenBank/DDBJ whole genome shotgun (WGS) entry which is preliminary data.</text>
</comment>
<feature type="domain" description="AMP-binding enzyme C-terminal" evidence="7">
    <location>
        <begin position="381"/>
        <end position="449"/>
    </location>
</feature>
<dbReference type="InterPro" id="IPR010192">
    <property type="entry name" value="MenE"/>
</dbReference>
<evidence type="ECO:0000256" key="2">
    <source>
        <dbReference type="ARBA" id="ARBA00022428"/>
    </source>
</evidence>
<evidence type="ECO:0000259" key="7">
    <source>
        <dbReference type="Pfam" id="PF13193"/>
    </source>
</evidence>
<accession>A0ABQ4PLR6</accession>
<dbReference type="Gene3D" id="3.30.300.30">
    <property type="match status" value="1"/>
</dbReference>
<dbReference type="Pfam" id="PF13193">
    <property type="entry name" value="AMP-binding_C"/>
    <property type="match status" value="1"/>
</dbReference>
<name>A0ABQ4PLR6_9GAMM</name>
<gene>
    <name evidence="8" type="primary">menE</name>
    <name evidence="8" type="ORF">TUM4630_26630</name>
</gene>
<dbReference type="SUPFAM" id="SSF56801">
    <property type="entry name" value="Acetyl-CoA synthetase-like"/>
    <property type="match status" value="1"/>
</dbReference>
<protein>
    <submittedName>
        <fullName evidence="8">2-succinylbenzoate-CoA ligase</fullName>
    </submittedName>
</protein>
<dbReference type="Gene3D" id="3.40.50.12780">
    <property type="entry name" value="N-terminal domain of ligase-like"/>
    <property type="match status" value="1"/>
</dbReference>
<evidence type="ECO:0000256" key="4">
    <source>
        <dbReference type="ARBA" id="ARBA00022741"/>
    </source>
</evidence>
<organism evidence="8 9">
    <name type="scientific">Shewanella algidipiscicola</name>
    <dbReference type="NCBI Taxonomy" id="614070"/>
    <lineage>
        <taxon>Bacteria</taxon>
        <taxon>Pseudomonadati</taxon>
        <taxon>Pseudomonadota</taxon>
        <taxon>Gammaproteobacteria</taxon>
        <taxon>Alteromonadales</taxon>
        <taxon>Shewanellaceae</taxon>
        <taxon>Shewanella</taxon>
    </lineage>
</organism>
<dbReference type="InterPro" id="IPR042099">
    <property type="entry name" value="ANL_N_sf"/>
</dbReference>
<dbReference type="Proteomes" id="UP000761574">
    <property type="component" value="Unassembled WGS sequence"/>
</dbReference>
<keyword evidence="3 8" id="KW-0436">Ligase</keyword>
<dbReference type="Pfam" id="PF00501">
    <property type="entry name" value="AMP-binding"/>
    <property type="match status" value="1"/>
</dbReference>
<comment type="similarity">
    <text evidence="1">Belongs to the ATP-dependent AMP-binding enzyme family.</text>
</comment>
<dbReference type="NCBIfam" id="TIGR01923">
    <property type="entry name" value="menE"/>
    <property type="match status" value="1"/>
</dbReference>
<dbReference type="RefSeq" id="WP_119978734.1">
    <property type="nucleotide sequence ID" value="NZ_BPFB01000034.1"/>
</dbReference>
<dbReference type="InterPro" id="IPR025110">
    <property type="entry name" value="AMP-bd_C"/>
</dbReference>
<reference evidence="8 9" key="1">
    <citation type="submission" date="2021-05" db="EMBL/GenBank/DDBJ databases">
        <title>Molecular characterization for Shewanella algae harboring chromosomal blaOXA-55-like strains isolated from clinical and environment sample.</title>
        <authorList>
            <person name="Ohama Y."/>
            <person name="Aoki K."/>
            <person name="Harada S."/>
            <person name="Moriya K."/>
            <person name="Ishii Y."/>
            <person name="Tateda K."/>
        </authorList>
    </citation>
    <scope>NUCLEOTIDE SEQUENCE [LARGE SCALE GENOMIC DNA]</scope>
    <source>
        <strain evidence="8 9">LMG 23746</strain>
    </source>
</reference>
<evidence type="ECO:0000313" key="9">
    <source>
        <dbReference type="Proteomes" id="UP000761574"/>
    </source>
</evidence>
<dbReference type="CDD" id="cd17630">
    <property type="entry name" value="OSB_MenE-like"/>
    <property type="match status" value="1"/>
</dbReference>
<proteinExistence type="inferred from homology"/>
<feature type="domain" description="AMP-dependent synthetase/ligase" evidence="6">
    <location>
        <begin position="11"/>
        <end position="328"/>
    </location>
</feature>
<dbReference type="InterPro" id="IPR020845">
    <property type="entry name" value="AMP-binding_CS"/>
</dbReference>
<dbReference type="InterPro" id="IPR045851">
    <property type="entry name" value="AMP-bd_C_sf"/>
</dbReference>